<dbReference type="Proteomes" id="UP000582643">
    <property type="component" value="Unassembled WGS sequence"/>
</dbReference>
<gene>
    <name evidence="1" type="ORF">GGE06_001931</name>
</gene>
<keyword evidence="2" id="KW-1185">Reference proteome</keyword>
<evidence type="ECO:0000313" key="1">
    <source>
        <dbReference type="EMBL" id="MBB4981023.1"/>
    </source>
</evidence>
<accession>A0A7W7TXD2</accession>
<evidence type="ECO:0000313" key="2">
    <source>
        <dbReference type="Proteomes" id="UP000582643"/>
    </source>
</evidence>
<sequence length="129" mass="13742">MIVHGRAPQCTAAVVEAVEEAGGDVTFVLGDLAVEEGADAVYAAASIGVPVGILVNSTGVFDTSRSWTDLAASDWADIYSVNVLSSVRMIQRFVPGTRERGWVGHPDQQRHRRAAGRVVAPLRGDQRCP</sequence>
<proteinExistence type="predicted"/>
<dbReference type="EMBL" id="JACHJY010000002">
    <property type="protein sequence ID" value="MBB4981023.1"/>
    <property type="molecule type" value="Genomic_DNA"/>
</dbReference>
<reference evidence="1 2" key="1">
    <citation type="submission" date="2020-08" db="EMBL/GenBank/DDBJ databases">
        <title>Genomic Encyclopedia of Type Strains, Phase III (KMG-III): the genomes of soil and plant-associated and newly described type strains.</title>
        <authorList>
            <person name="Whitman W."/>
        </authorList>
    </citation>
    <scope>NUCLEOTIDE SEQUENCE [LARGE SCALE GENOMIC DNA]</scope>
    <source>
        <strain evidence="1 2">SFB5A</strain>
    </source>
</reference>
<dbReference type="RefSeq" id="WP_184930523.1">
    <property type="nucleotide sequence ID" value="NZ_JACHJY010000002.1"/>
</dbReference>
<dbReference type="SUPFAM" id="SSF51735">
    <property type="entry name" value="NAD(P)-binding Rossmann-fold domains"/>
    <property type="match status" value="1"/>
</dbReference>
<dbReference type="Gene3D" id="3.40.50.720">
    <property type="entry name" value="NAD(P)-binding Rossmann-like Domain"/>
    <property type="match status" value="1"/>
</dbReference>
<dbReference type="AlphaFoldDB" id="A0A7W7TXD2"/>
<name>A0A7W7TXD2_9ACTN</name>
<protein>
    <submittedName>
        <fullName evidence="1">NAD(P)-dependent dehydrogenase (Short-subunit alcohol dehydrogenase family)</fullName>
    </submittedName>
</protein>
<dbReference type="InterPro" id="IPR036291">
    <property type="entry name" value="NAD(P)-bd_dom_sf"/>
</dbReference>
<organism evidence="1 2">
    <name type="scientific">Streptomyces nymphaeiformis</name>
    <dbReference type="NCBI Taxonomy" id="2663842"/>
    <lineage>
        <taxon>Bacteria</taxon>
        <taxon>Bacillati</taxon>
        <taxon>Actinomycetota</taxon>
        <taxon>Actinomycetes</taxon>
        <taxon>Kitasatosporales</taxon>
        <taxon>Streptomycetaceae</taxon>
        <taxon>Streptomyces</taxon>
    </lineage>
</organism>
<dbReference type="InterPro" id="IPR002347">
    <property type="entry name" value="SDR_fam"/>
</dbReference>
<dbReference type="Pfam" id="PF00106">
    <property type="entry name" value="adh_short"/>
    <property type="match status" value="1"/>
</dbReference>
<comment type="caution">
    <text evidence="1">The sequence shown here is derived from an EMBL/GenBank/DDBJ whole genome shotgun (WGS) entry which is preliminary data.</text>
</comment>